<protein>
    <recommendedName>
        <fullName evidence="3">3',5'-cyclic-AMP phosphodiesterase</fullName>
        <ecNumber evidence="3">3.1.4.53</ecNumber>
    </recommendedName>
</protein>
<sequence length="60" mass="7088">MSMCLFAEESYQKLAMETLEELDWCLDQLETIQTYRSVSEMASNKVREKLHANKCILRTK</sequence>
<keyword evidence="4" id="KW-0378">Hydrolase</keyword>
<dbReference type="Proteomes" id="UP001474421">
    <property type="component" value="Unassembled WGS sequence"/>
</dbReference>
<proteinExistence type="inferred from homology"/>
<dbReference type="InterPro" id="IPR040844">
    <property type="entry name" value="PDE4_UCR"/>
</dbReference>
<gene>
    <name evidence="8" type="ORF">NXF25_008998</name>
</gene>
<dbReference type="EC" id="3.1.4.53" evidence="3"/>
<dbReference type="GO" id="GO:0004115">
    <property type="term" value="F:3',5'-cyclic-AMP phosphodiesterase activity"/>
    <property type="evidence" value="ECO:0007669"/>
    <property type="project" value="UniProtKB-EC"/>
</dbReference>
<evidence type="ECO:0000256" key="4">
    <source>
        <dbReference type="ARBA" id="ARBA00022801"/>
    </source>
</evidence>
<evidence type="ECO:0000313" key="9">
    <source>
        <dbReference type="Proteomes" id="UP001474421"/>
    </source>
</evidence>
<evidence type="ECO:0000256" key="1">
    <source>
        <dbReference type="ARBA" id="ARBA00004703"/>
    </source>
</evidence>
<keyword evidence="5" id="KW-0114">cAMP</keyword>
<name>A0AAW1BQX5_CROAD</name>
<comment type="pathway">
    <text evidence="1">Purine metabolism; 3',5'-cyclic AMP degradation; AMP from 3',5'-cyclic AMP: step 1/1.</text>
</comment>
<comment type="similarity">
    <text evidence="2">Belongs to the cyclic nucleotide phosphodiesterase family. PDE4 subfamily.</text>
</comment>
<comment type="catalytic activity">
    <reaction evidence="6">
        <text>3',5'-cyclic AMP + H2O = AMP + H(+)</text>
        <dbReference type="Rhea" id="RHEA:25277"/>
        <dbReference type="ChEBI" id="CHEBI:15377"/>
        <dbReference type="ChEBI" id="CHEBI:15378"/>
        <dbReference type="ChEBI" id="CHEBI:58165"/>
        <dbReference type="ChEBI" id="CHEBI:456215"/>
        <dbReference type="EC" id="3.1.4.53"/>
    </reaction>
    <physiologicalReaction direction="left-to-right" evidence="6">
        <dbReference type="Rhea" id="RHEA:25278"/>
    </physiologicalReaction>
</comment>
<evidence type="ECO:0000313" key="8">
    <source>
        <dbReference type="EMBL" id="KAK9404171.1"/>
    </source>
</evidence>
<evidence type="ECO:0000256" key="2">
    <source>
        <dbReference type="ARBA" id="ARBA00009517"/>
    </source>
</evidence>
<dbReference type="EMBL" id="JAOTOJ010000003">
    <property type="protein sequence ID" value="KAK9404171.1"/>
    <property type="molecule type" value="Genomic_DNA"/>
</dbReference>
<dbReference type="Pfam" id="PF18100">
    <property type="entry name" value="PDE4_UCR"/>
    <property type="match status" value="1"/>
</dbReference>
<reference evidence="8 9" key="1">
    <citation type="journal article" date="2024" name="Proc. Natl. Acad. Sci. U.S.A.">
        <title>The genetic regulatory architecture and epigenomic basis for age-related changes in rattlesnake venom.</title>
        <authorList>
            <person name="Hogan M.P."/>
            <person name="Holding M.L."/>
            <person name="Nystrom G.S."/>
            <person name="Colston T.J."/>
            <person name="Bartlett D.A."/>
            <person name="Mason A.J."/>
            <person name="Ellsworth S.A."/>
            <person name="Rautsaw R.M."/>
            <person name="Lawrence K.C."/>
            <person name="Strickland J.L."/>
            <person name="He B."/>
            <person name="Fraser P."/>
            <person name="Margres M.J."/>
            <person name="Gilbert D.M."/>
            <person name="Gibbs H.L."/>
            <person name="Parkinson C.L."/>
            <person name="Rokyta D.R."/>
        </authorList>
    </citation>
    <scope>NUCLEOTIDE SEQUENCE [LARGE SCALE GENOMIC DNA]</scope>
    <source>
        <strain evidence="8">DRR0105</strain>
    </source>
</reference>
<keyword evidence="9" id="KW-1185">Reference proteome</keyword>
<accession>A0AAW1BQX5</accession>
<comment type="caution">
    <text evidence="8">The sequence shown here is derived from an EMBL/GenBank/DDBJ whole genome shotgun (WGS) entry which is preliminary data.</text>
</comment>
<evidence type="ECO:0000256" key="3">
    <source>
        <dbReference type="ARBA" id="ARBA00012276"/>
    </source>
</evidence>
<organism evidence="8 9">
    <name type="scientific">Crotalus adamanteus</name>
    <name type="common">Eastern diamondback rattlesnake</name>
    <dbReference type="NCBI Taxonomy" id="8729"/>
    <lineage>
        <taxon>Eukaryota</taxon>
        <taxon>Metazoa</taxon>
        <taxon>Chordata</taxon>
        <taxon>Craniata</taxon>
        <taxon>Vertebrata</taxon>
        <taxon>Euteleostomi</taxon>
        <taxon>Lepidosauria</taxon>
        <taxon>Squamata</taxon>
        <taxon>Bifurcata</taxon>
        <taxon>Unidentata</taxon>
        <taxon>Episquamata</taxon>
        <taxon>Toxicofera</taxon>
        <taxon>Serpentes</taxon>
        <taxon>Colubroidea</taxon>
        <taxon>Viperidae</taxon>
        <taxon>Crotalinae</taxon>
        <taxon>Crotalus</taxon>
    </lineage>
</organism>
<dbReference type="AlphaFoldDB" id="A0AAW1BQX5"/>
<evidence type="ECO:0000256" key="6">
    <source>
        <dbReference type="ARBA" id="ARBA00033681"/>
    </source>
</evidence>
<evidence type="ECO:0000256" key="5">
    <source>
        <dbReference type="ARBA" id="ARBA00023149"/>
    </source>
</evidence>
<feature type="domain" description="Phosphodiesterase 4 upstream conserved regions (UCR)" evidence="7">
    <location>
        <begin position="6"/>
        <end position="50"/>
    </location>
</feature>
<evidence type="ECO:0000259" key="7">
    <source>
        <dbReference type="Pfam" id="PF18100"/>
    </source>
</evidence>